<sequence length="112" mass="12744">MTQQTLDMPAADANMKEAMPPEQCARGRAVPMVWNPPKYWVRPAKRYPTHLVLHSMGLPQSKIRLACMHAHHCAGVVFVQTGVSAIVRWQVLWVYPPACLRSVNCQLLVLRW</sequence>
<gene>
    <name evidence="1" type="ORF">EGYM00163_LOCUS4270</name>
</gene>
<dbReference type="EMBL" id="HBJA01013509">
    <property type="protein sequence ID" value="CAE0793153.1"/>
    <property type="molecule type" value="Transcribed_RNA"/>
</dbReference>
<evidence type="ECO:0000313" key="1">
    <source>
        <dbReference type="EMBL" id="CAE0793153.1"/>
    </source>
</evidence>
<organism evidence="1">
    <name type="scientific">Eutreptiella gymnastica</name>
    <dbReference type="NCBI Taxonomy" id="73025"/>
    <lineage>
        <taxon>Eukaryota</taxon>
        <taxon>Discoba</taxon>
        <taxon>Euglenozoa</taxon>
        <taxon>Euglenida</taxon>
        <taxon>Spirocuta</taxon>
        <taxon>Euglenophyceae</taxon>
        <taxon>Eutreptiales</taxon>
        <taxon>Eutreptiaceae</taxon>
        <taxon>Eutreptiella</taxon>
    </lineage>
</organism>
<proteinExistence type="predicted"/>
<protein>
    <submittedName>
        <fullName evidence="1">Uncharacterized protein</fullName>
    </submittedName>
</protein>
<accession>A0A7S4CC31</accession>
<reference evidence="1" key="1">
    <citation type="submission" date="2021-01" db="EMBL/GenBank/DDBJ databases">
        <authorList>
            <person name="Corre E."/>
            <person name="Pelletier E."/>
            <person name="Niang G."/>
            <person name="Scheremetjew M."/>
            <person name="Finn R."/>
            <person name="Kale V."/>
            <person name="Holt S."/>
            <person name="Cochrane G."/>
            <person name="Meng A."/>
            <person name="Brown T."/>
            <person name="Cohen L."/>
        </authorList>
    </citation>
    <scope>NUCLEOTIDE SEQUENCE</scope>
    <source>
        <strain evidence="1">CCMP1594</strain>
    </source>
</reference>
<dbReference type="AlphaFoldDB" id="A0A7S4CC31"/>
<name>A0A7S4CC31_9EUGL</name>